<name>A0ABR7HQJ4_9FIRM</name>
<reference evidence="1 2" key="1">
    <citation type="submission" date="2020-08" db="EMBL/GenBank/DDBJ databases">
        <title>Genome public.</title>
        <authorList>
            <person name="Liu C."/>
            <person name="Sun Q."/>
        </authorList>
    </citation>
    <scope>NUCLEOTIDE SEQUENCE [LARGE SCALE GENOMIC DNA]</scope>
    <source>
        <strain evidence="1 2">New-38</strain>
    </source>
</reference>
<comment type="caution">
    <text evidence="1">The sequence shown here is derived from an EMBL/GenBank/DDBJ whole genome shotgun (WGS) entry which is preliminary data.</text>
</comment>
<proteinExistence type="predicted"/>
<evidence type="ECO:0000313" key="1">
    <source>
        <dbReference type="EMBL" id="MBC5729789.1"/>
    </source>
</evidence>
<accession>A0ABR7HQJ4</accession>
<dbReference type="EMBL" id="JACOPR010000002">
    <property type="protein sequence ID" value="MBC5729789.1"/>
    <property type="molecule type" value="Genomic_DNA"/>
</dbReference>
<sequence length="163" mass="17976">MTIHPIGTSSIALYLSPSDLEERGLTGDTFSDEAALTLTRALCREAGICLEGTLEVDAYPGGDGLLVFAYVRPPRQIWFIFDSLPTLCAAARSLPALPPSAALFWWKDAWWLSLPGTERCAIHILSEYGTSLPSTPFREGQLAEYGRPVFDRQALEQLLLYDP</sequence>
<protein>
    <submittedName>
        <fullName evidence="1">Uncharacterized protein</fullName>
    </submittedName>
</protein>
<organism evidence="1 2">
    <name type="scientific">Pseudoflavonifractor hominis</name>
    <dbReference type="NCBI Taxonomy" id="2763059"/>
    <lineage>
        <taxon>Bacteria</taxon>
        <taxon>Bacillati</taxon>
        <taxon>Bacillota</taxon>
        <taxon>Clostridia</taxon>
        <taxon>Eubacteriales</taxon>
        <taxon>Oscillospiraceae</taxon>
        <taxon>Pseudoflavonifractor</taxon>
    </lineage>
</organism>
<evidence type="ECO:0000313" key="2">
    <source>
        <dbReference type="Proteomes" id="UP000660021"/>
    </source>
</evidence>
<dbReference type="RefSeq" id="WP_101692237.1">
    <property type="nucleotide sequence ID" value="NZ_JACOPR010000002.1"/>
</dbReference>
<dbReference type="Proteomes" id="UP000660021">
    <property type="component" value="Unassembled WGS sequence"/>
</dbReference>
<gene>
    <name evidence="1" type="ORF">H8S34_02945</name>
</gene>
<keyword evidence="2" id="KW-1185">Reference proteome</keyword>